<keyword evidence="3" id="KW-0378">Hydrolase</keyword>
<dbReference type="PANTHER" id="PTHR43019:SF23">
    <property type="entry name" value="PROTEASE DO-LIKE 5, CHLOROPLASTIC"/>
    <property type="match status" value="1"/>
</dbReference>
<dbReference type="AlphaFoldDB" id="A0A845HBH8"/>
<dbReference type="Gene3D" id="2.40.10.10">
    <property type="entry name" value="Trypsin-like serine proteases"/>
    <property type="match status" value="2"/>
</dbReference>
<dbReference type="RefSeq" id="WP_161088399.1">
    <property type="nucleotide sequence ID" value="NZ_WWCV01000002.1"/>
</dbReference>
<accession>A0A845HBH8</accession>
<protein>
    <submittedName>
        <fullName evidence="3">Serine protease</fullName>
    </submittedName>
</protein>
<organism evidence="3 4">
    <name type="scientific">Duganella vulcania</name>
    <dbReference type="NCBI Taxonomy" id="2692166"/>
    <lineage>
        <taxon>Bacteria</taxon>
        <taxon>Pseudomonadati</taxon>
        <taxon>Pseudomonadota</taxon>
        <taxon>Betaproteobacteria</taxon>
        <taxon>Burkholderiales</taxon>
        <taxon>Oxalobacteraceae</taxon>
        <taxon>Telluria group</taxon>
        <taxon>Duganella</taxon>
    </lineage>
</organism>
<evidence type="ECO:0000256" key="2">
    <source>
        <dbReference type="SAM" id="SignalP"/>
    </source>
</evidence>
<dbReference type="PRINTS" id="PR00834">
    <property type="entry name" value="PROTEASES2C"/>
</dbReference>
<feature type="signal peptide" evidence="2">
    <location>
        <begin position="1"/>
        <end position="21"/>
    </location>
</feature>
<dbReference type="SUPFAM" id="SSF50494">
    <property type="entry name" value="Trypsin-like serine proteases"/>
    <property type="match status" value="1"/>
</dbReference>
<dbReference type="PANTHER" id="PTHR43019">
    <property type="entry name" value="SERINE ENDOPROTEASE DEGS"/>
    <property type="match status" value="1"/>
</dbReference>
<dbReference type="Pfam" id="PF13365">
    <property type="entry name" value="Trypsin_2"/>
    <property type="match status" value="1"/>
</dbReference>
<dbReference type="InterPro" id="IPR009003">
    <property type="entry name" value="Peptidase_S1_PA"/>
</dbReference>
<gene>
    <name evidence="3" type="ORF">GTP81_02350</name>
</gene>
<feature type="chain" id="PRO_5032604261" evidence="2">
    <location>
        <begin position="22"/>
        <end position="475"/>
    </location>
</feature>
<proteinExistence type="predicted"/>
<evidence type="ECO:0000256" key="1">
    <source>
        <dbReference type="SAM" id="MobiDB-lite"/>
    </source>
</evidence>
<keyword evidence="4" id="KW-1185">Reference proteome</keyword>
<evidence type="ECO:0000313" key="4">
    <source>
        <dbReference type="Proteomes" id="UP000484875"/>
    </source>
</evidence>
<evidence type="ECO:0000313" key="3">
    <source>
        <dbReference type="EMBL" id="MYN15587.1"/>
    </source>
</evidence>
<reference evidence="3 4" key="1">
    <citation type="submission" date="2019-12" db="EMBL/GenBank/DDBJ databases">
        <title>Novel species isolated from a subtropical stream in China.</title>
        <authorList>
            <person name="Lu H."/>
        </authorList>
    </citation>
    <scope>NUCLEOTIDE SEQUENCE [LARGE SCALE GENOMIC DNA]</scope>
    <source>
        <strain evidence="3 4">FT107W</strain>
    </source>
</reference>
<dbReference type="GO" id="GO:0006508">
    <property type="term" value="P:proteolysis"/>
    <property type="evidence" value="ECO:0007669"/>
    <property type="project" value="UniProtKB-KW"/>
</dbReference>
<dbReference type="InterPro" id="IPR001940">
    <property type="entry name" value="Peptidase_S1C"/>
</dbReference>
<comment type="caution">
    <text evidence="3">The sequence shown here is derived from an EMBL/GenBank/DDBJ whole genome shotgun (WGS) entry which is preliminary data.</text>
</comment>
<feature type="compositionally biased region" description="Low complexity" evidence="1">
    <location>
        <begin position="31"/>
        <end position="53"/>
    </location>
</feature>
<keyword evidence="2" id="KW-0732">Signal</keyword>
<dbReference type="Proteomes" id="UP000484875">
    <property type="component" value="Unassembled WGS sequence"/>
</dbReference>
<dbReference type="GO" id="GO:0004252">
    <property type="term" value="F:serine-type endopeptidase activity"/>
    <property type="evidence" value="ECO:0007669"/>
    <property type="project" value="InterPro"/>
</dbReference>
<feature type="region of interest" description="Disordered" evidence="1">
    <location>
        <begin position="31"/>
        <end position="62"/>
    </location>
</feature>
<sequence length="475" mass="50654">MKFNKLAVSIALSWASATALAAPAAATPATPPQLAAAQSPVKASAPAADNADATPLPQPSSSAQHLYASAKNDILQVRSLLKSGRTQSSVGSGFLIGTSNLVVTNYHVVSQFALDPDTYVGEWVDTSGQRGNVELLAVDVLHDLAVLRVSRNGTGFFKIPEQLAKLTQGQYLYSLGNPLDLGFAISEGAYNGVIARSFYDQLMFTGPINSGMSGGPSVTVDGAVAGVNVSKRLDGELVSFLVPARYAQDLLKRVEQQKKAPADFTAVVAGQLLNHQRAMVDQLLASPLSLKPMGPYQVPVRESEQMRCWGRSNVKADKPFTVDDASCAMESAIFVSGSLQTGQLSIRHQYLRSTGLGKLRFAQLASASFKNEHFGTNKDTRLTGPQCTEDFVKNKDVPLRAVLCVRAYRKFAGLYDFALLTASTDQGLMSLQSRLDARGVSYENGLRLSRVFIDSIGLAPVVVKKPAAAAKGGAR</sequence>
<name>A0A845HBH8_9BURK</name>
<dbReference type="EMBL" id="WWCV01000002">
    <property type="protein sequence ID" value="MYN15587.1"/>
    <property type="molecule type" value="Genomic_DNA"/>
</dbReference>
<dbReference type="InterPro" id="IPR043504">
    <property type="entry name" value="Peptidase_S1_PA_chymotrypsin"/>
</dbReference>
<keyword evidence="3" id="KW-0645">Protease</keyword>